<dbReference type="SUPFAM" id="SSF55486">
    <property type="entry name" value="Metalloproteases ('zincins'), catalytic domain"/>
    <property type="match status" value="1"/>
</dbReference>
<dbReference type="PANTHER" id="PTHR11804">
    <property type="entry name" value="PROTEASE M3 THIMET OLIGOPEPTIDASE-RELATED"/>
    <property type="match status" value="1"/>
</dbReference>
<evidence type="ECO:0000256" key="4">
    <source>
        <dbReference type="ARBA" id="ARBA00022833"/>
    </source>
</evidence>
<evidence type="ECO:0000313" key="10">
    <source>
        <dbReference type="Proteomes" id="UP001549031"/>
    </source>
</evidence>
<evidence type="ECO:0000256" key="2">
    <source>
        <dbReference type="ARBA" id="ARBA00022723"/>
    </source>
</evidence>
<feature type="domain" description="Oligopeptidase F N-terminal" evidence="8">
    <location>
        <begin position="137"/>
        <end position="206"/>
    </location>
</feature>
<keyword evidence="2 6" id="KW-0479">Metal-binding</keyword>
<protein>
    <submittedName>
        <fullName evidence="9">Oligoendopeptidase F</fullName>
        <ecNumber evidence="9">3.4.24.-</ecNumber>
    </submittedName>
</protein>
<evidence type="ECO:0000259" key="7">
    <source>
        <dbReference type="Pfam" id="PF01432"/>
    </source>
</evidence>
<comment type="cofactor">
    <cofactor evidence="6">
        <name>Zn(2+)</name>
        <dbReference type="ChEBI" id="CHEBI:29105"/>
    </cofactor>
    <text evidence="6">Binds 1 zinc ion.</text>
</comment>
<evidence type="ECO:0000313" key="9">
    <source>
        <dbReference type="EMBL" id="MET3586616.1"/>
    </source>
</evidence>
<dbReference type="Proteomes" id="UP001549031">
    <property type="component" value="Unassembled WGS sequence"/>
</dbReference>
<accession>A0ABV2H7T7</accession>
<dbReference type="EMBL" id="JBEPLJ010000009">
    <property type="protein sequence ID" value="MET3586616.1"/>
    <property type="molecule type" value="Genomic_DNA"/>
</dbReference>
<dbReference type="Pfam" id="PF08439">
    <property type="entry name" value="Peptidase_M3_N"/>
    <property type="match status" value="1"/>
</dbReference>
<keyword evidence="4 6" id="KW-0862">Zinc</keyword>
<evidence type="ECO:0000259" key="8">
    <source>
        <dbReference type="Pfam" id="PF08439"/>
    </source>
</evidence>
<dbReference type="InterPro" id="IPR013647">
    <property type="entry name" value="OligopepF_N_dom"/>
</dbReference>
<keyword evidence="1 6" id="KW-0645">Protease</keyword>
<dbReference type="InterPro" id="IPR001567">
    <property type="entry name" value="Pept_M3A_M3B_dom"/>
</dbReference>
<comment type="similarity">
    <text evidence="6">Belongs to the peptidase M3 family.</text>
</comment>
<dbReference type="Gene3D" id="1.20.140.70">
    <property type="entry name" value="Oligopeptidase f, N-terminal domain"/>
    <property type="match status" value="1"/>
</dbReference>
<dbReference type="RefSeq" id="WP_247244269.1">
    <property type="nucleotide sequence ID" value="NZ_JALJRA010000009.1"/>
</dbReference>
<gene>
    <name evidence="9" type="ORF">ABID21_002734</name>
</gene>
<dbReference type="GO" id="GO:0016787">
    <property type="term" value="F:hydrolase activity"/>
    <property type="evidence" value="ECO:0007669"/>
    <property type="project" value="UniProtKB-KW"/>
</dbReference>
<keyword evidence="10" id="KW-1185">Reference proteome</keyword>
<evidence type="ECO:0000256" key="5">
    <source>
        <dbReference type="ARBA" id="ARBA00023049"/>
    </source>
</evidence>
<evidence type="ECO:0000256" key="1">
    <source>
        <dbReference type="ARBA" id="ARBA00022670"/>
    </source>
</evidence>
<dbReference type="Pfam" id="PF01432">
    <property type="entry name" value="Peptidase_M3"/>
    <property type="match status" value="1"/>
</dbReference>
<dbReference type="InterPro" id="IPR011977">
    <property type="entry name" value="Pept_M3B_clade3"/>
</dbReference>
<dbReference type="NCBIfam" id="TIGR02290">
    <property type="entry name" value="M3_fam_3"/>
    <property type="match status" value="1"/>
</dbReference>
<keyword evidence="3 6" id="KW-0378">Hydrolase</keyword>
<feature type="domain" description="Peptidase M3A/M3B catalytic" evidence="7">
    <location>
        <begin position="221"/>
        <end position="601"/>
    </location>
</feature>
<organism evidence="9 10">
    <name type="scientific">Pseudorhizobium tarimense</name>
    <dbReference type="NCBI Taxonomy" id="1079109"/>
    <lineage>
        <taxon>Bacteria</taxon>
        <taxon>Pseudomonadati</taxon>
        <taxon>Pseudomonadota</taxon>
        <taxon>Alphaproteobacteria</taxon>
        <taxon>Hyphomicrobiales</taxon>
        <taxon>Rhizobiaceae</taxon>
        <taxon>Rhizobium/Agrobacterium group</taxon>
        <taxon>Pseudorhizobium</taxon>
    </lineage>
</organism>
<reference evidence="9 10" key="1">
    <citation type="submission" date="2024-06" db="EMBL/GenBank/DDBJ databases">
        <title>Genomic Encyclopedia of Type Strains, Phase IV (KMG-IV): sequencing the most valuable type-strain genomes for metagenomic binning, comparative biology and taxonomic classification.</title>
        <authorList>
            <person name="Goeker M."/>
        </authorList>
    </citation>
    <scope>NUCLEOTIDE SEQUENCE [LARGE SCALE GENOMIC DNA]</scope>
    <source>
        <strain evidence="9 10">DSM 105042</strain>
    </source>
</reference>
<dbReference type="InterPro" id="IPR045090">
    <property type="entry name" value="Pept_M3A_M3B"/>
</dbReference>
<dbReference type="PANTHER" id="PTHR11804:SF5">
    <property type="entry name" value="OLIGOENDOPEPTIDASE F"/>
    <property type="match status" value="1"/>
</dbReference>
<name>A0ABV2H7T7_9HYPH</name>
<sequence length="617" mass="69583">MTRPEITAPVKQASAEQAASTATSLGELPIWKLSDLYPSRDSAEFKTDMEKAADLSKAFEARWKGRLTDAAANTGADGLGQALKDYEILEDLLGKLGSFAGLTYFSDTSNPANGKFYGDVQSKLTDLASHLLFFALELNRIDDATMDTALDRDPQAAHYRPWVIDLRKDKPFQLDDKLEQLFLEKSMTSAAAFNRLFDETMAELRFEVDGEKLPLEITLNMLQEPEEPVRHKAAEALSKTFQQNIRVFTLITNTLAKDKEISDRWRGFDDIADSRHLANRVEREVVDALAVAVREAYPRLSHRYYAMKAKWLGMEQMNFWDRNAPLPETPKALISWPDAKETVLSAYAGFAPQMADIARRFFDEEWIDAPVRPGKAPGAFAHPTVPSAHPYVLVNYMGKPRDVMTLAHELGHGVHQVLAGEQGALMAQTPLTLAETASVFGEMLTFRALLEKTKDKRERKAMLAQKVEDMINTVVRQIAFYEFERKLHTARKDGELTSEQIGELWLSVQEESFGPAIRISEGYETWWAYIPHFIHSPFYVYAYAFGDCLVNSLYAVYQNAEPGFQQKYFELLKAGGTKHHPELLKPFGLDATDPSFWSKGLSMIEGLIDELEALDRG</sequence>
<keyword evidence="5 6" id="KW-0482">Metalloprotease</keyword>
<dbReference type="CDD" id="cd09610">
    <property type="entry name" value="M3B_PepF"/>
    <property type="match status" value="1"/>
</dbReference>
<dbReference type="InterPro" id="IPR042088">
    <property type="entry name" value="OligoPept_F_C"/>
</dbReference>
<evidence type="ECO:0000256" key="6">
    <source>
        <dbReference type="RuleBase" id="RU003435"/>
    </source>
</evidence>
<comment type="caution">
    <text evidence="9">The sequence shown here is derived from an EMBL/GenBank/DDBJ whole genome shotgun (WGS) entry which is preliminary data.</text>
</comment>
<evidence type="ECO:0000256" key="3">
    <source>
        <dbReference type="ARBA" id="ARBA00022801"/>
    </source>
</evidence>
<dbReference type="Gene3D" id="1.10.1370.20">
    <property type="entry name" value="Oligoendopeptidase f, C-terminal domain"/>
    <property type="match status" value="1"/>
</dbReference>
<dbReference type="EC" id="3.4.24.-" evidence="9"/>
<proteinExistence type="inferred from homology"/>